<dbReference type="AlphaFoldDB" id="A0A8H6WG42"/>
<evidence type="ECO:0000313" key="1">
    <source>
        <dbReference type="EMBL" id="KAF7315436.1"/>
    </source>
</evidence>
<sequence length="338" mass="37796">MQAKLAPPWSASGRPVSDKPAFPCVTKTTSLPFVFPPSHLTHRQFLALTEDLRVPWNIKKSGTAFEPVFVSLGFVWDIPSKTVSLPKEKREKYLARVESLLGADMVSLKDLQKVHGTLSYSTFVYRDGSSRLPAISNAFRFYANDNALRHILRTTRRALLWWKHRLTSPDFSRQLVATAPMQDLGLFVDASTSWGLGVIIGEKWFALRLIKGWDCAGTRDICWLEAVALEVLLMWLIERGHHDCCLLVHSDNTGAIGALSKGRSSNAELNRVARRFCNLSLSHNISISFSYIASASNPADPISRGILPHSFPLYLSFDLPFDITQSLSCVDYVELSQS</sequence>
<name>A0A8H6WG42_9AGAR</name>
<organism evidence="1 2">
    <name type="scientific">Mycena indigotica</name>
    <dbReference type="NCBI Taxonomy" id="2126181"/>
    <lineage>
        <taxon>Eukaryota</taxon>
        <taxon>Fungi</taxon>
        <taxon>Dikarya</taxon>
        <taxon>Basidiomycota</taxon>
        <taxon>Agaricomycotina</taxon>
        <taxon>Agaricomycetes</taxon>
        <taxon>Agaricomycetidae</taxon>
        <taxon>Agaricales</taxon>
        <taxon>Marasmiineae</taxon>
        <taxon>Mycenaceae</taxon>
        <taxon>Mycena</taxon>
    </lineage>
</organism>
<dbReference type="EMBL" id="JACAZF010000001">
    <property type="protein sequence ID" value="KAF7315436.1"/>
    <property type="molecule type" value="Genomic_DNA"/>
</dbReference>
<reference evidence="1" key="1">
    <citation type="submission" date="2020-05" db="EMBL/GenBank/DDBJ databases">
        <title>Mycena genomes resolve the evolution of fungal bioluminescence.</title>
        <authorList>
            <person name="Tsai I.J."/>
        </authorList>
    </citation>
    <scope>NUCLEOTIDE SEQUENCE</scope>
    <source>
        <strain evidence="1">171206Taipei</strain>
    </source>
</reference>
<dbReference type="InterPro" id="IPR052055">
    <property type="entry name" value="Hepadnavirus_pol/RT"/>
</dbReference>
<accession>A0A8H6WG42</accession>
<dbReference type="CDD" id="cd09275">
    <property type="entry name" value="RNase_HI_RT_DIRS1"/>
    <property type="match status" value="1"/>
</dbReference>
<keyword evidence="2" id="KW-1185">Reference proteome</keyword>
<evidence type="ECO:0000313" key="2">
    <source>
        <dbReference type="Proteomes" id="UP000636479"/>
    </source>
</evidence>
<proteinExistence type="predicted"/>
<dbReference type="GeneID" id="59340065"/>
<comment type="caution">
    <text evidence="1">The sequence shown here is derived from an EMBL/GenBank/DDBJ whole genome shotgun (WGS) entry which is preliminary data.</text>
</comment>
<gene>
    <name evidence="1" type="ORF">MIND_00058500</name>
</gene>
<dbReference type="PANTHER" id="PTHR33050:SF7">
    <property type="entry name" value="RIBONUCLEASE H"/>
    <property type="match status" value="1"/>
</dbReference>
<dbReference type="Proteomes" id="UP000636479">
    <property type="component" value="Unassembled WGS sequence"/>
</dbReference>
<dbReference type="OrthoDB" id="2506773at2759"/>
<protein>
    <submittedName>
        <fullName evidence="1">Uncharacterized protein</fullName>
    </submittedName>
</protein>
<dbReference type="PANTHER" id="PTHR33050">
    <property type="entry name" value="REVERSE TRANSCRIPTASE DOMAIN-CONTAINING PROTEIN"/>
    <property type="match status" value="1"/>
</dbReference>
<dbReference type="RefSeq" id="XP_037225459.1">
    <property type="nucleotide sequence ID" value="XM_037357549.1"/>
</dbReference>